<dbReference type="PANTHER" id="PTHR33026:SF7">
    <property type="entry name" value="OS03G0100275 PROTEIN"/>
    <property type="match status" value="1"/>
</dbReference>
<reference evidence="2" key="1">
    <citation type="journal article" date="2019" name="Nat. Commun.">
        <title>The genome of broomcorn millet.</title>
        <authorList>
            <person name="Zou C."/>
            <person name="Miki D."/>
            <person name="Li D."/>
            <person name="Tang Q."/>
            <person name="Xiao L."/>
            <person name="Rajput S."/>
            <person name="Deng P."/>
            <person name="Jia W."/>
            <person name="Huang R."/>
            <person name="Zhang M."/>
            <person name="Sun Y."/>
            <person name="Hu J."/>
            <person name="Fu X."/>
            <person name="Schnable P.S."/>
            <person name="Li F."/>
            <person name="Zhang H."/>
            <person name="Feng B."/>
            <person name="Zhu X."/>
            <person name="Liu R."/>
            <person name="Schnable J.C."/>
            <person name="Zhu J.-K."/>
            <person name="Zhang H."/>
        </authorList>
    </citation>
    <scope>NUCLEOTIDE SEQUENCE [LARGE SCALE GENOMIC DNA]</scope>
</reference>
<name>A0A3L6RYG7_PANMI</name>
<keyword evidence="2" id="KW-1185">Reference proteome</keyword>
<dbReference type="AlphaFoldDB" id="A0A3L6RYG7"/>
<organism evidence="1 2">
    <name type="scientific">Panicum miliaceum</name>
    <name type="common">Proso millet</name>
    <name type="synonym">Broomcorn millet</name>
    <dbReference type="NCBI Taxonomy" id="4540"/>
    <lineage>
        <taxon>Eukaryota</taxon>
        <taxon>Viridiplantae</taxon>
        <taxon>Streptophyta</taxon>
        <taxon>Embryophyta</taxon>
        <taxon>Tracheophyta</taxon>
        <taxon>Spermatophyta</taxon>
        <taxon>Magnoliopsida</taxon>
        <taxon>Liliopsida</taxon>
        <taxon>Poales</taxon>
        <taxon>Poaceae</taxon>
        <taxon>PACMAD clade</taxon>
        <taxon>Panicoideae</taxon>
        <taxon>Panicodae</taxon>
        <taxon>Paniceae</taxon>
        <taxon>Panicinae</taxon>
        <taxon>Panicum</taxon>
        <taxon>Panicum sect. Panicum</taxon>
    </lineage>
</organism>
<proteinExistence type="predicted"/>
<dbReference type="EMBL" id="PQIB02000006">
    <property type="protein sequence ID" value="RLN11202.1"/>
    <property type="molecule type" value="Genomic_DNA"/>
</dbReference>
<comment type="caution">
    <text evidence="1">The sequence shown here is derived from an EMBL/GenBank/DDBJ whole genome shotgun (WGS) entry which is preliminary data.</text>
</comment>
<evidence type="ECO:0000313" key="2">
    <source>
        <dbReference type="Proteomes" id="UP000275267"/>
    </source>
</evidence>
<sequence length="95" mass="11196">MKRIKHLKDKGVTEESMAYSFIERRIQPLQQRVHLGLEYEGIRDPSRMARDVPSVEEIVRRVWLCCITKNASVSQRMLLLHLRNGELHTVYNFSS</sequence>
<evidence type="ECO:0000313" key="1">
    <source>
        <dbReference type="EMBL" id="RLN11202.1"/>
    </source>
</evidence>
<dbReference type="PANTHER" id="PTHR33026">
    <property type="entry name" value="OS06G0360600 PROTEIN"/>
    <property type="match status" value="1"/>
</dbReference>
<protein>
    <submittedName>
        <fullName evidence="1">Uncharacterized protein</fullName>
    </submittedName>
</protein>
<accession>A0A3L6RYG7</accession>
<gene>
    <name evidence="1" type="ORF">C2845_PM09G21060</name>
</gene>
<dbReference type="Proteomes" id="UP000275267">
    <property type="component" value="Unassembled WGS sequence"/>
</dbReference>